<comment type="caution">
    <text evidence="2">The sequence shown here is derived from an EMBL/GenBank/DDBJ whole genome shotgun (WGS) entry which is preliminary data.</text>
</comment>
<reference evidence="2 3" key="1">
    <citation type="submission" date="2021-06" db="EMBL/GenBank/DDBJ databases">
        <title>Caerostris extrusa draft genome.</title>
        <authorList>
            <person name="Kono N."/>
            <person name="Arakawa K."/>
        </authorList>
    </citation>
    <scope>NUCLEOTIDE SEQUENCE [LARGE SCALE GENOMIC DNA]</scope>
</reference>
<accession>A0AAV4XIM0</accession>
<organism evidence="2 3">
    <name type="scientific">Caerostris extrusa</name>
    <name type="common">Bark spider</name>
    <name type="synonym">Caerostris bankana</name>
    <dbReference type="NCBI Taxonomy" id="172846"/>
    <lineage>
        <taxon>Eukaryota</taxon>
        <taxon>Metazoa</taxon>
        <taxon>Ecdysozoa</taxon>
        <taxon>Arthropoda</taxon>
        <taxon>Chelicerata</taxon>
        <taxon>Arachnida</taxon>
        <taxon>Araneae</taxon>
        <taxon>Araneomorphae</taxon>
        <taxon>Entelegynae</taxon>
        <taxon>Araneoidea</taxon>
        <taxon>Araneidae</taxon>
        <taxon>Caerostris</taxon>
    </lineage>
</organism>
<evidence type="ECO:0000313" key="3">
    <source>
        <dbReference type="Proteomes" id="UP001054945"/>
    </source>
</evidence>
<sequence length="122" mass="14090">MHIFCLSEEGPRQVWFGEREPGRLVPQMASCRTTPPSIANQKRRKDKNPISNPLPLRLYLLNTILQKRKSSLSRTIGYHPTNNISDPTTHTPEREDGERITADPFPPLQQKRRPVLVTHHLH</sequence>
<feature type="compositionally biased region" description="Polar residues" evidence="1">
    <location>
        <begin position="30"/>
        <end position="40"/>
    </location>
</feature>
<evidence type="ECO:0000256" key="1">
    <source>
        <dbReference type="SAM" id="MobiDB-lite"/>
    </source>
</evidence>
<feature type="region of interest" description="Disordered" evidence="1">
    <location>
        <begin position="71"/>
        <end position="122"/>
    </location>
</feature>
<dbReference type="Proteomes" id="UP001054945">
    <property type="component" value="Unassembled WGS sequence"/>
</dbReference>
<feature type="compositionally biased region" description="Basic residues" evidence="1">
    <location>
        <begin position="110"/>
        <end position="122"/>
    </location>
</feature>
<gene>
    <name evidence="2" type="ORF">CEXT_576941</name>
</gene>
<keyword evidence="3" id="KW-1185">Reference proteome</keyword>
<dbReference type="EMBL" id="BPLR01000449">
    <property type="protein sequence ID" value="GIY94900.1"/>
    <property type="molecule type" value="Genomic_DNA"/>
</dbReference>
<feature type="region of interest" description="Disordered" evidence="1">
    <location>
        <begin position="28"/>
        <end position="52"/>
    </location>
</feature>
<proteinExistence type="predicted"/>
<dbReference type="AlphaFoldDB" id="A0AAV4XIM0"/>
<feature type="compositionally biased region" description="Polar residues" evidence="1">
    <location>
        <begin position="80"/>
        <end position="90"/>
    </location>
</feature>
<feature type="compositionally biased region" description="Basic and acidic residues" evidence="1">
    <location>
        <begin position="91"/>
        <end position="101"/>
    </location>
</feature>
<evidence type="ECO:0000313" key="2">
    <source>
        <dbReference type="EMBL" id="GIY94900.1"/>
    </source>
</evidence>
<protein>
    <submittedName>
        <fullName evidence="2">Uncharacterized protein</fullName>
    </submittedName>
</protein>
<name>A0AAV4XIM0_CAEEX</name>